<name>A0ABP9XVZ6_9FUNG</name>
<proteinExistence type="predicted"/>
<keyword evidence="1" id="KW-0862">Zinc</keyword>
<evidence type="ECO:0000256" key="2">
    <source>
        <dbReference type="SAM" id="MobiDB-lite"/>
    </source>
</evidence>
<dbReference type="Proteomes" id="UP001476247">
    <property type="component" value="Unassembled WGS sequence"/>
</dbReference>
<gene>
    <name evidence="4" type="ORF">HPULCUR_003617</name>
</gene>
<sequence>MKQKANDVKSNAFNLDSKTYRPQTRGYIKQETEDSKEPLTRALYSPVKIEPPPLEMSKHKSNLSTGIINRQYVHVRGITLPDAYSEPNNFDSRNHYCKVCDMEYKHSKLQTIAHLRDIHHTEPPSPHGLIPDTNDPDNYCAGCDKAFSARKTYVRHLVSAHLDKMPELYQGIDRKNPSKEDMRCQRYCADFQKSFLLKQSHQIHMDKIHGIKVLEHLTNSEGPDVDNPNNHYTSCDKTYSFYSRFRRHLVYLHNLPVPRKYMMINDVVPVFDRSKKYCNVCNRVYKSLQSY</sequence>
<feature type="compositionally biased region" description="Basic and acidic residues" evidence="2">
    <location>
        <begin position="28"/>
        <end position="38"/>
    </location>
</feature>
<organism evidence="4 5">
    <name type="scientific">Helicostylum pulchrum</name>
    <dbReference type="NCBI Taxonomy" id="562976"/>
    <lineage>
        <taxon>Eukaryota</taxon>
        <taxon>Fungi</taxon>
        <taxon>Fungi incertae sedis</taxon>
        <taxon>Mucoromycota</taxon>
        <taxon>Mucoromycotina</taxon>
        <taxon>Mucoromycetes</taxon>
        <taxon>Mucorales</taxon>
        <taxon>Mucorineae</taxon>
        <taxon>Mucoraceae</taxon>
        <taxon>Helicostylum</taxon>
    </lineage>
</organism>
<feature type="domain" description="C2H2-type" evidence="3">
    <location>
        <begin position="138"/>
        <end position="166"/>
    </location>
</feature>
<dbReference type="EMBL" id="BAABUJ010000009">
    <property type="protein sequence ID" value="GAA5798217.1"/>
    <property type="molecule type" value="Genomic_DNA"/>
</dbReference>
<dbReference type="InterPro" id="IPR013087">
    <property type="entry name" value="Znf_C2H2_type"/>
</dbReference>
<dbReference type="PROSITE" id="PS50157">
    <property type="entry name" value="ZINC_FINGER_C2H2_2"/>
    <property type="match status" value="1"/>
</dbReference>
<evidence type="ECO:0000313" key="5">
    <source>
        <dbReference type="Proteomes" id="UP001476247"/>
    </source>
</evidence>
<dbReference type="Gene3D" id="3.30.160.60">
    <property type="entry name" value="Classic Zinc Finger"/>
    <property type="match status" value="1"/>
</dbReference>
<comment type="caution">
    <text evidence="4">The sequence shown here is derived from an EMBL/GenBank/DDBJ whole genome shotgun (WGS) entry which is preliminary data.</text>
</comment>
<reference evidence="4 5" key="1">
    <citation type="submission" date="2024-04" db="EMBL/GenBank/DDBJ databases">
        <title>genome sequences of Mucor flavus KT1a and Helicostylum pulchrum KT1b strains isolation_sourced from the surface of a dry-aged beef.</title>
        <authorList>
            <person name="Toyotome T."/>
            <person name="Hosono M."/>
            <person name="Torimaru M."/>
            <person name="Fukuda K."/>
            <person name="Mikami N."/>
        </authorList>
    </citation>
    <scope>NUCLEOTIDE SEQUENCE [LARGE SCALE GENOMIC DNA]</scope>
    <source>
        <strain evidence="4 5">KT1b</strain>
    </source>
</reference>
<keyword evidence="1" id="KW-0479">Metal-binding</keyword>
<keyword evidence="5" id="KW-1185">Reference proteome</keyword>
<feature type="region of interest" description="Disordered" evidence="2">
    <location>
        <begin position="1"/>
        <end position="38"/>
    </location>
</feature>
<evidence type="ECO:0000256" key="1">
    <source>
        <dbReference type="PROSITE-ProRule" id="PRU00042"/>
    </source>
</evidence>
<accession>A0ABP9XVZ6</accession>
<evidence type="ECO:0000313" key="4">
    <source>
        <dbReference type="EMBL" id="GAA5798217.1"/>
    </source>
</evidence>
<feature type="compositionally biased region" description="Polar residues" evidence="2">
    <location>
        <begin position="8"/>
        <end position="22"/>
    </location>
</feature>
<evidence type="ECO:0000259" key="3">
    <source>
        <dbReference type="PROSITE" id="PS50157"/>
    </source>
</evidence>
<dbReference type="PROSITE" id="PS00028">
    <property type="entry name" value="ZINC_FINGER_C2H2_1"/>
    <property type="match status" value="1"/>
</dbReference>
<keyword evidence="1" id="KW-0863">Zinc-finger</keyword>
<protein>
    <recommendedName>
        <fullName evidence="3">C2H2-type domain-containing protein</fullName>
    </recommendedName>
</protein>